<dbReference type="InterPro" id="IPR041698">
    <property type="entry name" value="Methyltransf_25"/>
</dbReference>
<dbReference type="GO" id="GO:0008168">
    <property type="term" value="F:methyltransferase activity"/>
    <property type="evidence" value="ECO:0007669"/>
    <property type="project" value="UniProtKB-KW"/>
</dbReference>
<proteinExistence type="predicted"/>
<dbReference type="InterPro" id="IPR029063">
    <property type="entry name" value="SAM-dependent_MTases_sf"/>
</dbReference>
<dbReference type="STRING" id="659014.SAMN04487996_11984"/>
<keyword evidence="3" id="KW-1185">Reference proteome</keyword>
<gene>
    <name evidence="2" type="ORF">SAMN04487996_11984</name>
</gene>
<dbReference type="AlphaFoldDB" id="A0A1G7URB5"/>
<dbReference type="Gene3D" id="3.40.50.150">
    <property type="entry name" value="Vaccinia Virus protein VP39"/>
    <property type="match status" value="1"/>
</dbReference>
<feature type="domain" description="Methyltransferase" evidence="1">
    <location>
        <begin position="59"/>
        <end position="146"/>
    </location>
</feature>
<reference evidence="3" key="1">
    <citation type="submission" date="2016-10" db="EMBL/GenBank/DDBJ databases">
        <authorList>
            <person name="Varghese N."/>
            <person name="Submissions S."/>
        </authorList>
    </citation>
    <scope>NUCLEOTIDE SEQUENCE [LARGE SCALE GENOMIC DNA]</scope>
    <source>
        <strain evidence="3">DSM 25329</strain>
    </source>
</reference>
<evidence type="ECO:0000313" key="2">
    <source>
        <dbReference type="EMBL" id="SDG50165.1"/>
    </source>
</evidence>
<keyword evidence="2" id="KW-0489">Methyltransferase</keyword>
<dbReference type="CDD" id="cd02440">
    <property type="entry name" value="AdoMet_MTases"/>
    <property type="match status" value="1"/>
</dbReference>
<name>A0A1G7URB5_9BACT</name>
<evidence type="ECO:0000259" key="1">
    <source>
        <dbReference type="Pfam" id="PF13649"/>
    </source>
</evidence>
<organism evidence="2 3">
    <name type="scientific">Dyadobacter soli</name>
    <dbReference type="NCBI Taxonomy" id="659014"/>
    <lineage>
        <taxon>Bacteria</taxon>
        <taxon>Pseudomonadati</taxon>
        <taxon>Bacteroidota</taxon>
        <taxon>Cytophagia</taxon>
        <taxon>Cytophagales</taxon>
        <taxon>Spirosomataceae</taxon>
        <taxon>Dyadobacter</taxon>
    </lineage>
</organism>
<protein>
    <submittedName>
        <fullName evidence="2">Methyltransferase domain-containing protein</fullName>
    </submittedName>
</protein>
<keyword evidence="2" id="KW-0808">Transferase</keyword>
<dbReference type="Pfam" id="PF13649">
    <property type="entry name" value="Methyltransf_25"/>
    <property type="match status" value="1"/>
</dbReference>
<dbReference type="EMBL" id="FNAN01000019">
    <property type="protein sequence ID" value="SDG50165.1"/>
    <property type="molecule type" value="Genomic_DNA"/>
</dbReference>
<evidence type="ECO:0000313" key="3">
    <source>
        <dbReference type="Proteomes" id="UP000198748"/>
    </source>
</evidence>
<accession>A0A1G7URB5</accession>
<dbReference type="SUPFAM" id="SSF53335">
    <property type="entry name" value="S-adenosyl-L-methionine-dependent methyltransferases"/>
    <property type="match status" value="1"/>
</dbReference>
<dbReference type="OrthoDB" id="9800454at2"/>
<dbReference type="Proteomes" id="UP000198748">
    <property type="component" value="Unassembled WGS sequence"/>
</dbReference>
<dbReference type="RefSeq" id="WP_090156279.1">
    <property type="nucleotide sequence ID" value="NZ_FNAN01000019.1"/>
</dbReference>
<sequence>MFRHRSLQKELLDADDIPSADLFQNLRELDFINHWLGGYDISFNALKRILEKGRRYALVDIGCGGGDTLKRIAAWNRKTGFDIELYGVDLKADCIAYAEENLKNSGVTLICDDYRNTYRHLAKVDIIHACLFCHHLTNAELVELVQFALSNRAILVINDLERNPVAHYSIKTLTRFFSKSYLVKNDAPLSVLRGFKKKEWLEILQQSGATRFSVRNKWAFRHEVIVYGNAD</sequence>
<dbReference type="GO" id="GO:0032259">
    <property type="term" value="P:methylation"/>
    <property type="evidence" value="ECO:0007669"/>
    <property type="project" value="UniProtKB-KW"/>
</dbReference>